<dbReference type="InterPro" id="IPR010870">
    <property type="entry name" value="Porin_O/P"/>
</dbReference>
<dbReference type="SUPFAM" id="SSF56935">
    <property type="entry name" value="Porins"/>
    <property type="match status" value="1"/>
</dbReference>
<gene>
    <name evidence="2" type="ORF">SAMN06296052_113118</name>
</gene>
<dbReference type="InterPro" id="IPR023614">
    <property type="entry name" value="Porin_dom_sf"/>
</dbReference>
<protein>
    <submittedName>
        <fullName evidence="2">Phosphate-selective porin O and P</fullName>
    </submittedName>
</protein>
<dbReference type="EMBL" id="FZOQ01000013">
    <property type="protein sequence ID" value="SNS79872.1"/>
    <property type="molecule type" value="Genomic_DNA"/>
</dbReference>
<organism evidence="2 3">
    <name type="scientific">Pontibacter ummariensis</name>
    <dbReference type="NCBI Taxonomy" id="1610492"/>
    <lineage>
        <taxon>Bacteria</taxon>
        <taxon>Pseudomonadati</taxon>
        <taxon>Bacteroidota</taxon>
        <taxon>Cytophagia</taxon>
        <taxon>Cytophagales</taxon>
        <taxon>Hymenobacteraceae</taxon>
        <taxon>Pontibacter</taxon>
    </lineage>
</organism>
<evidence type="ECO:0000313" key="2">
    <source>
        <dbReference type="EMBL" id="SNS79872.1"/>
    </source>
</evidence>
<dbReference type="Pfam" id="PF07396">
    <property type="entry name" value="Porin_O_P"/>
    <property type="match status" value="1"/>
</dbReference>
<feature type="signal peptide" evidence="1">
    <location>
        <begin position="1"/>
        <end position="19"/>
    </location>
</feature>
<evidence type="ECO:0000313" key="3">
    <source>
        <dbReference type="Proteomes" id="UP000198432"/>
    </source>
</evidence>
<keyword evidence="3" id="KW-1185">Reference proteome</keyword>
<dbReference type="Proteomes" id="UP000198432">
    <property type="component" value="Unassembled WGS sequence"/>
</dbReference>
<feature type="chain" id="PRO_5012195942" evidence="1">
    <location>
        <begin position="20"/>
        <end position="443"/>
    </location>
</feature>
<dbReference type="Gene3D" id="2.40.160.10">
    <property type="entry name" value="Porin"/>
    <property type="match status" value="1"/>
</dbReference>
<name>A0A239HF00_9BACT</name>
<dbReference type="RefSeq" id="WP_245842599.1">
    <property type="nucleotide sequence ID" value="NZ_FZOQ01000013.1"/>
</dbReference>
<keyword evidence="1" id="KW-0732">Signal</keyword>
<evidence type="ECO:0000256" key="1">
    <source>
        <dbReference type="SAM" id="SignalP"/>
    </source>
</evidence>
<reference evidence="3" key="1">
    <citation type="submission" date="2017-06" db="EMBL/GenBank/DDBJ databases">
        <authorList>
            <person name="Varghese N."/>
            <person name="Submissions S."/>
        </authorList>
    </citation>
    <scope>NUCLEOTIDE SEQUENCE [LARGE SCALE GENOMIC DNA]</scope>
    <source>
        <strain evidence="3">NKM1</strain>
    </source>
</reference>
<accession>A0A239HF00</accession>
<sequence length="443" mass="48916">MKKALGRAIVLFLSAGFLANKVSGQTPETESAAAAVPVTETITNSSVTPRTDTIYIAYTPPPEATPAKTPWYKSISIRGYAQVRYNRLLETNPLLKCDQCDKSLGAGNGFFIRRARIVFSGNVHERLFIYIQPDFASSPGGSALNFVQLRDAYFDLALDANKEFRIRVGQSKIPYGFENMQSSSNRLALDRSDAINSAFANERDLGLMFYWAPAEIRTRFEELTSSGLKGSGDYGVLGVGLFNGQTSNKPDANDQLHTAARLAYPFKLPNGQFIEPGVQAYSGKYVVTPDQISSGVTVASEELLKEGFTDRRVAGSLTVYPQPLGFQAEYNVGEGPEFDPKTSSIKVKPLHGGYAQVMYRKTVGNQVLIPFAKVQYYEGGKKHERDATSHLVQETEVGTEWQPFKNFELVADYSIASRTTRNAANLNNRQSGSRLRLQAQFNF</sequence>
<dbReference type="AlphaFoldDB" id="A0A239HF00"/>
<proteinExistence type="predicted"/>